<dbReference type="Proteomes" id="UP000694724">
    <property type="component" value="Unplaced"/>
</dbReference>
<name>A0A8D1RJ50_PIG</name>
<dbReference type="Ensembl" id="ENSSSCT00025029196.1">
    <property type="protein sequence ID" value="ENSSSCP00025012387.1"/>
    <property type="gene ID" value="ENSSSCG00025021492.1"/>
</dbReference>
<feature type="transmembrane region" description="Helical" evidence="1">
    <location>
        <begin position="38"/>
        <end position="57"/>
    </location>
</feature>
<dbReference type="Ensembl" id="ENSSSCT00040050371.1">
    <property type="protein sequence ID" value="ENSSSCP00040020926.1"/>
    <property type="gene ID" value="ENSSSCG00040037663.1"/>
</dbReference>
<proteinExistence type="predicted"/>
<keyword evidence="1" id="KW-0472">Membrane</keyword>
<dbReference type="Proteomes" id="UP000694728">
    <property type="component" value="Unplaced"/>
</dbReference>
<dbReference type="AlphaFoldDB" id="A0A8D1RJ50"/>
<dbReference type="Proteomes" id="UP000694720">
    <property type="component" value="Unplaced"/>
</dbReference>
<organism evidence="2 3">
    <name type="scientific">Sus scrofa</name>
    <name type="common">Pig</name>
    <dbReference type="NCBI Taxonomy" id="9823"/>
    <lineage>
        <taxon>Eukaryota</taxon>
        <taxon>Metazoa</taxon>
        <taxon>Chordata</taxon>
        <taxon>Craniata</taxon>
        <taxon>Vertebrata</taxon>
        <taxon>Euteleostomi</taxon>
        <taxon>Mammalia</taxon>
        <taxon>Eutheria</taxon>
        <taxon>Laurasiatheria</taxon>
        <taxon>Artiodactyla</taxon>
        <taxon>Suina</taxon>
        <taxon>Suidae</taxon>
        <taxon>Sus</taxon>
    </lineage>
</organism>
<accession>A0A8D1RJ50</accession>
<dbReference type="Proteomes" id="UP000694722">
    <property type="component" value="Unplaced"/>
</dbReference>
<evidence type="ECO:0000313" key="2">
    <source>
        <dbReference type="Ensembl" id="ENSSSCP00055037182.1"/>
    </source>
</evidence>
<keyword evidence="1" id="KW-0812">Transmembrane</keyword>
<sequence length="128" mass="14267">MVNGIISLISLSDLSSFVCRNERYFCVLILYPESLPNSLIGCSGFLVVSLGFSMYSIMSSANNDSFTSFSIWIPFIYFSSLVAVARTSKTILNNSGKVDILVPDLSRKAFTFSPLRMMWVCHIQPLLC</sequence>
<dbReference type="Ensembl" id="ENSSSCT00035082851.1">
    <property type="protein sequence ID" value="ENSSSCP00035034396.1"/>
    <property type="gene ID" value="ENSSSCG00035061668.1"/>
</dbReference>
<reference evidence="2" key="1">
    <citation type="submission" date="2025-05" db="UniProtKB">
        <authorList>
            <consortium name="Ensembl"/>
        </authorList>
    </citation>
    <scope>IDENTIFICATION</scope>
</reference>
<dbReference type="Proteomes" id="UP000694727">
    <property type="component" value="Unplaced"/>
</dbReference>
<evidence type="ECO:0000256" key="1">
    <source>
        <dbReference type="SAM" id="Phobius"/>
    </source>
</evidence>
<feature type="transmembrane region" description="Helical" evidence="1">
    <location>
        <begin position="69"/>
        <end position="87"/>
    </location>
</feature>
<keyword evidence="1" id="KW-1133">Transmembrane helix</keyword>
<dbReference type="Ensembl" id="ENSSSCT00045027415.1">
    <property type="protein sequence ID" value="ENSSSCP00045018938.1"/>
    <property type="gene ID" value="ENSSSCG00045016127.1"/>
</dbReference>
<protein>
    <submittedName>
        <fullName evidence="2">Uncharacterized protein</fullName>
    </submittedName>
</protein>
<dbReference type="Ensembl" id="ENSSSCT00055046631.1">
    <property type="protein sequence ID" value="ENSSSCP00055037182.1"/>
    <property type="gene ID" value="ENSSSCG00055023715.1"/>
</dbReference>
<evidence type="ECO:0000313" key="3">
    <source>
        <dbReference type="Proteomes" id="UP000694724"/>
    </source>
</evidence>